<dbReference type="AlphaFoldDB" id="W9SHL1"/>
<protein>
    <submittedName>
        <fullName evidence="1">Uncharacterized protein</fullName>
    </submittedName>
</protein>
<dbReference type="Proteomes" id="UP000030645">
    <property type="component" value="Unassembled WGS sequence"/>
</dbReference>
<sequence>MIQCDKESPSMVIAPHVRAVQMYGPRLKLNSEDESCFSAIKKFKQNSQEAFQVGELGLPKPSGVILKGVL</sequence>
<keyword evidence="2" id="KW-1185">Reference proteome</keyword>
<reference evidence="2" key="1">
    <citation type="submission" date="2013-01" db="EMBL/GenBank/DDBJ databases">
        <title>Draft Genome Sequence of a Mulberry Tree, Morus notabilis C.K. Schneid.</title>
        <authorList>
            <person name="He N."/>
            <person name="Zhao S."/>
        </authorList>
    </citation>
    <scope>NUCLEOTIDE SEQUENCE</scope>
</reference>
<evidence type="ECO:0000313" key="2">
    <source>
        <dbReference type="Proteomes" id="UP000030645"/>
    </source>
</evidence>
<accession>W9SHL1</accession>
<name>W9SHL1_9ROSA</name>
<evidence type="ECO:0000313" key="1">
    <source>
        <dbReference type="EMBL" id="EXC30495.1"/>
    </source>
</evidence>
<organism evidence="1 2">
    <name type="scientific">Morus notabilis</name>
    <dbReference type="NCBI Taxonomy" id="981085"/>
    <lineage>
        <taxon>Eukaryota</taxon>
        <taxon>Viridiplantae</taxon>
        <taxon>Streptophyta</taxon>
        <taxon>Embryophyta</taxon>
        <taxon>Tracheophyta</taxon>
        <taxon>Spermatophyta</taxon>
        <taxon>Magnoliopsida</taxon>
        <taxon>eudicotyledons</taxon>
        <taxon>Gunneridae</taxon>
        <taxon>Pentapetalae</taxon>
        <taxon>rosids</taxon>
        <taxon>fabids</taxon>
        <taxon>Rosales</taxon>
        <taxon>Moraceae</taxon>
        <taxon>Moreae</taxon>
        <taxon>Morus</taxon>
    </lineage>
</organism>
<gene>
    <name evidence="1" type="ORF">L484_010742</name>
</gene>
<dbReference type="EMBL" id="KE346208">
    <property type="protein sequence ID" value="EXC30495.1"/>
    <property type="molecule type" value="Genomic_DNA"/>
</dbReference>
<proteinExistence type="predicted"/>